<evidence type="ECO:0000259" key="4">
    <source>
        <dbReference type="PROSITE" id="PS50887"/>
    </source>
</evidence>
<accession>A0A2J6WDX8</accession>
<dbReference type="PROSITE" id="PS50887">
    <property type="entry name" value="GGDEF"/>
    <property type="match status" value="1"/>
</dbReference>
<dbReference type="FunFam" id="3.30.70.270:FF:000001">
    <property type="entry name" value="Diguanylate cyclase domain protein"/>
    <property type="match status" value="1"/>
</dbReference>
<dbReference type="Pfam" id="PF00990">
    <property type="entry name" value="GGDEF"/>
    <property type="match status" value="1"/>
</dbReference>
<dbReference type="InterPro" id="IPR000160">
    <property type="entry name" value="GGDEF_dom"/>
</dbReference>
<dbReference type="GO" id="GO:0043709">
    <property type="term" value="P:cell adhesion involved in single-species biofilm formation"/>
    <property type="evidence" value="ECO:0007669"/>
    <property type="project" value="TreeGrafter"/>
</dbReference>
<organism evidence="5 6">
    <name type="scientific">Caldisericum exile</name>
    <dbReference type="NCBI Taxonomy" id="693075"/>
    <lineage>
        <taxon>Bacteria</taxon>
        <taxon>Pseudomonadati</taxon>
        <taxon>Caldisericota/Cryosericota group</taxon>
        <taxon>Caldisericota</taxon>
        <taxon>Caldisericia</taxon>
        <taxon>Caldisericales</taxon>
        <taxon>Caldisericaceae</taxon>
        <taxon>Caldisericum</taxon>
    </lineage>
</organism>
<dbReference type="AlphaFoldDB" id="A0A2J6WDX8"/>
<dbReference type="Proteomes" id="UP000237040">
    <property type="component" value="Unassembled WGS sequence"/>
</dbReference>
<dbReference type="InterPro" id="IPR029787">
    <property type="entry name" value="Nucleotide_cyclase"/>
</dbReference>
<dbReference type="PANTHER" id="PTHR45138:SF9">
    <property type="entry name" value="DIGUANYLATE CYCLASE DGCM-RELATED"/>
    <property type="match status" value="1"/>
</dbReference>
<dbReference type="GO" id="GO:0005886">
    <property type="term" value="C:plasma membrane"/>
    <property type="evidence" value="ECO:0007669"/>
    <property type="project" value="TreeGrafter"/>
</dbReference>
<dbReference type="InterPro" id="IPR050469">
    <property type="entry name" value="Diguanylate_Cyclase"/>
</dbReference>
<comment type="catalytic activity">
    <reaction evidence="2">
        <text>2 GTP = 3',3'-c-di-GMP + 2 diphosphate</text>
        <dbReference type="Rhea" id="RHEA:24898"/>
        <dbReference type="ChEBI" id="CHEBI:33019"/>
        <dbReference type="ChEBI" id="CHEBI:37565"/>
        <dbReference type="ChEBI" id="CHEBI:58805"/>
        <dbReference type="EC" id="2.7.7.65"/>
    </reaction>
</comment>
<dbReference type="PANTHER" id="PTHR45138">
    <property type="entry name" value="REGULATORY COMPONENTS OF SENSORY TRANSDUCTION SYSTEM"/>
    <property type="match status" value="1"/>
</dbReference>
<dbReference type="InterPro" id="IPR043128">
    <property type="entry name" value="Rev_trsase/Diguanyl_cyclase"/>
</dbReference>
<keyword evidence="3" id="KW-0472">Membrane</keyword>
<evidence type="ECO:0000256" key="2">
    <source>
        <dbReference type="ARBA" id="ARBA00034247"/>
    </source>
</evidence>
<evidence type="ECO:0000256" key="3">
    <source>
        <dbReference type="SAM" id="Phobius"/>
    </source>
</evidence>
<dbReference type="SUPFAM" id="SSF55781">
    <property type="entry name" value="GAF domain-like"/>
    <property type="match status" value="1"/>
</dbReference>
<dbReference type="GO" id="GO:0052621">
    <property type="term" value="F:diguanylate cyclase activity"/>
    <property type="evidence" value="ECO:0007669"/>
    <property type="project" value="UniProtKB-EC"/>
</dbReference>
<evidence type="ECO:0000313" key="5">
    <source>
        <dbReference type="EMBL" id="PMP67041.1"/>
    </source>
</evidence>
<reference evidence="5 6" key="1">
    <citation type="submission" date="2018-01" db="EMBL/GenBank/DDBJ databases">
        <title>Metagenomic assembled genomes from two thermal pools in the Uzon Caldera, Kamchatka, Russia.</title>
        <authorList>
            <person name="Wilkins L."/>
            <person name="Ettinger C."/>
        </authorList>
    </citation>
    <scope>NUCLEOTIDE SEQUENCE [LARGE SCALE GENOMIC DNA]</scope>
    <source>
        <strain evidence="5">ZAV-07</strain>
    </source>
</reference>
<dbReference type="Gene3D" id="3.30.70.270">
    <property type="match status" value="1"/>
</dbReference>
<evidence type="ECO:0000313" key="6">
    <source>
        <dbReference type="Proteomes" id="UP000237040"/>
    </source>
</evidence>
<feature type="transmembrane region" description="Helical" evidence="3">
    <location>
        <begin position="12"/>
        <end position="33"/>
    </location>
</feature>
<dbReference type="EMBL" id="PNIL01000058">
    <property type="protein sequence ID" value="PMP67041.1"/>
    <property type="molecule type" value="Genomic_DNA"/>
</dbReference>
<proteinExistence type="predicted"/>
<protein>
    <recommendedName>
        <fullName evidence="1">diguanylate cyclase</fullName>
        <ecNumber evidence="1">2.7.7.65</ecNumber>
    </recommendedName>
</protein>
<feature type="domain" description="GGDEF" evidence="4">
    <location>
        <begin position="395"/>
        <end position="517"/>
    </location>
</feature>
<keyword evidence="3" id="KW-0812">Transmembrane</keyword>
<dbReference type="SMART" id="SM00267">
    <property type="entry name" value="GGDEF"/>
    <property type="match status" value="1"/>
</dbReference>
<dbReference type="GO" id="GO:1902201">
    <property type="term" value="P:negative regulation of bacterial-type flagellum-dependent cell motility"/>
    <property type="evidence" value="ECO:0007669"/>
    <property type="project" value="TreeGrafter"/>
</dbReference>
<evidence type="ECO:0000256" key="1">
    <source>
        <dbReference type="ARBA" id="ARBA00012528"/>
    </source>
</evidence>
<dbReference type="CDD" id="cd01949">
    <property type="entry name" value="GGDEF"/>
    <property type="match status" value="1"/>
</dbReference>
<feature type="transmembrane region" description="Helical" evidence="3">
    <location>
        <begin position="39"/>
        <end position="58"/>
    </location>
</feature>
<dbReference type="SUPFAM" id="SSF55073">
    <property type="entry name" value="Nucleotide cyclase"/>
    <property type="match status" value="1"/>
</dbReference>
<gene>
    <name evidence="5" type="ORF">C0189_03900</name>
</gene>
<name>A0A2J6WDX8_9BACT</name>
<dbReference type="EC" id="2.7.7.65" evidence="1"/>
<dbReference type="Gene3D" id="3.30.450.40">
    <property type="match status" value="1"/>
</dbReference>
<dbReference type="InterPro" id="IPR029016">
    <property type="entry name" value="GAF-like_dom_sf"/>
</dbReference>
<keyword evidence="3" id="KW-1133">Transmembrane helix</keyword>
<sequence length="517" mass="59560">MTKNFLKFYKVIVRVLSLFLLLTLVYIFIVLMIKTNELGFVKSFVALAFLISFTFFALQHISLKELEGLESKVKKMTIENKIKEDLLKKSNIEEVFAILKNYFKNLNCVLEVFIKDKNEVIPKKNSANKNINQSDLEDVVKCKFGDLECIFIIKSLSNKTDMHEVKNSLENFLPLIETLITIKENRENIEKQQNYLLRINNLIEYSIKISNTLVLEETYMWIIKASSVLFGADSVSILDTSNGKGLYRFLGSKGLDLEKLTEIENKINSPYFGEHIDAIVKTGKINYIPNTNEFPGWAVKSENSKSWLGIPLSDVENKVFIVINIGKDIPNYYTIDDVKFAETFQKTVNIAIAKNLLLERYRMDSITDPLTKLYNRREFENRLLYEITQAQRYQTKFTLLLMDLDRFKSLNDTFGHLVGDTFLREFADVLRNSIRASDIAFRIGGDEFAAILTHADKIKAVQIAKRIKSNLSKIDLGVSFKPSVSIGIKEYNNESRDELIIECDRLLYVEKLRSHGS</sequence>
<comment type="caution">
    <text evidence="5">The sequence shown here is derived from an EMBL/GenBank/DDBJ whole genome shotgun (WGS) entry which is preliminary data.</text>
</comment>
<dbReference type="NCBIfam" id="TIGR00254">
    <property type="entry name" value="GGDEF"/>
    <property type="match status" value="1"/>
</dbReference>